<dbReference type="Ensembl" id="ENSMMMT00000001911.1">
    <property type="protein sequence ID" value="ENSMMMP00000001708.1"/>
    <property type="gene ID" value="ENSMMMG00000001571.1"/>
</dbReference>
<dbReference type="PANTHER" id="PTHR45832:SF22">
    <property type="entry name" value="SERINE_THREONINE-PROTEIN KINASE SAMKA-RELATED"/>
    <property type="match status" value="1"/>
</dbReference>
<proteinExistence type="inferred from homology"/>
<evidence type="ECO:0000256" key="3">
    <source>
        <dbReference type="ARBA" id="ARBA00022741"/>
    </source>
</evidence>
<evidence type="ECO:0000256" key="5">
    <source>
        <dbReference type="PROSITE-ProRule" id="PRU10141"/>
    </source>
</evidence>
<keyword evidence="4 5" id="KW-0067">ATP-binding</keyword>
<reference evidence="6" key="2">
    <citation type="submission" date="2025-09" db="UniProtKB">
        <authorList>
            <consortium name="Ensembl"/>
        </authorList>
    </citation>
    <scope>IDENTIFICATION</scope>
</reference>
<keyword evidence="7" id="KW-1185">Reference proteome</keyword>
<evidence type="ECO:0000256" key="2">
    <source>
        <dbReference type="ARBA" id="ARBA00012513"/>
    </source>
</evidence>
<dbReference type="InterPro" id="IPR017441">
    <property type="entry name" value="Protein_kinase_ATP_BS"/>
</dbReference>
<feature type="binding site" evidence="5">
    <location>
        <position position="47"/>
    </location>
    <ligand>
        <name>ATP</name>
        <dbReference type="ChEBI" id="CHEBI:30616"/>
    </ligand>
</feature>
<accession>A0A8C5YM85</accession>
<dbReference type="SUPFAM" id="SSF56112">
    <property type="entry name" value="Protein kinase-like (PK-like)"/>
    <property type="match status" value="1"/>
</dbReference>
<organism evidence="6 7">
    <name type="scientific">Marmota marmota marmota</name>
    <name type="common">Alpine marmot</name>
    <dbReference type="NCBI Taxonomy" id="9994"/>
    <lineage>
        <taxon>Eukaryota</taxon>
        <taxon>Metazoa</taxon>
        <taxon>Chordata</taxon>
        <taxon>Craniata</taxon>
        <taxon>Vertebrata</taxon>
        <taxon>Euteleostomi</taxon>
        <taxon>Mammalia</taxon>
        <taxon>Eutheria</taxon>
        <taxon>Euarchontoglires</taxon>
        <taxon>Glires</taxon>
        <taxon>Rodentia</taxon>
        <taxon>Sciuromorpha</taxon>
        <taxon>Sciuridae</taxon>
        <taxon>Xerinae</taxon>
        <taxon>Marmotini</taxon>
        <taxon>Marmota</taxon>
    </lineage>
</organism>
<dbReference type="InterPro" id="IPR051931">
    <property type="entry name" value="PAK3-like"/>
</dbReference>
<dbReference type="GO" id="GO:0004674">
    <property type="term" value="F:protein serine/threonine kinase activity"/>
    <property type="evidence" value="ECO:0007669"/>
    <property type="project" value="UniProtKB-EC"/>
</dbReference>
<protein>
    <recommendedName>
        <fullName evidence="2">non-specific serine/threonine protein kinase</fullName>
        <ecNumber evidence="2">2.7.11.1</ecNumber>
    </recommendedName>
</protein>
<sequence length="59" mass="6359">YTKGYTSVHSHGDPSTKYANLVKIGQGASGGVYTAYEIGTNVSVAIKQMNLEKQPKKEL</sequence>
<dbReference type="InterPro" id="IPR011009">
    <property type="entry name" value="Kinase-like_dom_sf"/>
</dbReference>
<dbReference type="EC" id="2.7.11.1" evidence="2"/>
<evidence type="ECO:0000313" key="7">
    <source>
        <dbReference type="Proteomes" id="UP000694407"/>
    </source>
</evidence>
<evidence type="ECO:0000313" key="6">
    <source>
        <dbReference type="Ensembl" id="ENSMMMP00000001708.1"/>
    </source>
</evidence>
<dbReference type="AlphaFoldDB" id="A0A8C5YM85"/>
<evidence type="ECO:0000256" key="4">
    <source>
        <dbReference type="ARBA" id="ARBA00022840"/>
    </source>
</evidence>
<comment type="similarity">
    <text evidence="1">Belongs to the protein kinase superfamily. STE Ser/Thr protein kinase family. STE20 subfamily.</text>
</comment>
<dbReference type="Gene3D" id="3.30.200.20">
    <property type="entry name" value="Phosphorylase Kinase, domain 1"/>
    <property type="match status" value="1"/>
</dbReference>
<reference evidence="6" key="1">
    <citation type="submission" date="2025-08" db="UniProtKB">
        <authorList>
            <consortium name="Ensembl"/>
        </authorList>
    </citation>
    <scope>IDENTIFICATION</scope>
</reference>
<dbReference type="PROSITE" id="PS00107">
    <property type="entry name" value="PROTEIN_KINASE_ATP"/>
    <property type="match status" value="1"/>
</dbReference>
<dbReference type="PANTHER" id="PTHR45832">
    <property type="entry name" value="SERINE/THREONINE-PROTEIN KINASE SAMKA-RELATED-RELATED"/>
    <property type="match status" value="1"/>
</dbReference>
<keyword evidence="3 5" id="KW-0547">Nucleotide-binding</keyword>
<dbReference type="GO" id="GO:0005524">
    <property type="term" value="F:ATP binding"/>
    <property type="evidence" value="ECO:0007669"/>
    <property type="project" value="UniProtKB-UniRule"/>
</dbReference>
<evidence type="ECO:0000256" key="1">
    <source>
        <dbReference type="ARBA" id="ARBA00008874"/>
    </source>
</evidence>
<name>A0A8C5YM85_MARMA</name>
<dbReference type="Proteomes" id="UP000694407">
    <property type="component" value="Unplaced"/>
</dbReference>